<evidence type="ECO:0000256" key="1">
    <source>
        <dbReference type="ARBA" id="ARBA00023002"/>
    </source>
</evidence>
<dbReference type="Pfam" id="PF00106">
    <property type="entry name" value="adh_short"/>
    <property type="match status" value="1"/>
</dbReference>
<dbReference type="GO" id="GO:0016491">
    <property type="term" value="F:oxidoreductase activity"/>
    <property type="evidence" value="ECO:0007669"/>
    <property type="project" value="UniProtKB-KW"/>
</dbReference>
<protein>
    <submittedName>
        <fullName evidence="2">Short chain dehydrogenase</fullName>
    </submittedName>
</protein>
<accession>A0AAN7ARI2</accession>
<keyword evidence="1" id="KW-0560">Oxidoreductase</keyword>
<dbReference type="Gene3D" id="3.40.50.720">
    <property type="entry name" value="NAD(P)-binding Rossmann-like Domain"/>
    <property type="match status" value="1"/>
</dbReference>
<dbReference type="PRINTS" id="PR00081">
    <property type="entry name" value="GDHRDH"/>
</dbReference>
<reference evidence="2" key="1">
    <citation type="journal article" date="2023" name="Mol. Phylogenet. Evol.">
        <title>Genome-scale phylogeny and comparative genomics of the fungal order Sordariales.</title>
        <authorList>
            <person name="Hensen N."/>
            <person name="Bonometti L."/>
            <person name="Westerberg I."/>
            <person name="Brannstrom I.O."/>
            <person name="Guillou S."/>
            <person name="Cros-Aarteil S."/>
            <person name="Calhoun S."/>
            <person name="Haridas S."/>
            <person name="Kuo A."/>
            <person name="Mondo S."/>
            <person name="Pangilinan J."/>
            <person name="Riley R."/>
            <person name="LaButti K."/>
            <person name="Andreopoulos B."/>
            <person name="Lipzen A."/>
            <person name="Chen C."/>
            <person name="Yan M."/>
            <person name="Daum C."/>
            <person name="Ng V."/>
            <person name="Clum A."/>
            <person name="Steindorff A."/>
            <person name="Ohm R.A."/>
            <person name="Martin F."/>
            <person name="Silar P."/>
            <person name="Natvig D.O."/>
            <person name="Lalanne C."/>
            <person name="Gautier V."/>
            <person name="Ament-Velasquez S.L."/>
            <person name="Kruys A."/>
            <person name="Hutchinson M.I."/>
            <person name="Powell A.J."/>
            <person name="Barry K."/>
            <person name="Miller A.N."/>
            <person name="Grigoriev I.V."/>
            <person name="Debuchy R."/>
            <person name="Gladieux P."/>
            <person name="Hiltunen Thoren M."/>
            <person name="Johannesson H."/>
        </authorList>
    </citation>
    <scope>NUCLEOTIDE SEQUENCE</scope>
    <source>
        <strain evidence="2">CBS 315.58</strain>
    </source>
</reference>
<evidence type="ECO:0000313" key="3">
    <source>
        <dbReference type="Proteomes" id="UP001303160"/>
    </source>
</evidence>
<proteinExistence type="predicted"/>
<keyword evidence="3" id="KW-1185">Reference proteome</keyword>
<gene>
    <name evidence="2" type="ORF">QBC40DRAFT_313632</name>
</gene>
<name>A0AAN7ARI2_9PEZI</name>
<dbReference type="PANTHER" id="PTHR43157:SF31">
    <property type="entry name" value="PHOSPHATIDYLINOSITOL-GLYCAN BIOSYNTHESIS CLASS F PROTEIN"/>
    <property type="match status" value="1"/>
</dbReference>
<reference evidence="2" key="2">
    <citation type="submission" date="2023-05" db="EMBL/GenBank/DDBJ databases">
        <authorList>
            <consortium name="Lawrence Berkeley National Laboratory"/>
            <person name="Steindorff A."/>
            <person name="Hensen N."/>
            <person name="Bonometti L."/>
            <person name="Westerberg I."/>
            <person name="Brannstrom I.O."/>
            <person name="Guillou S."/>
            <person name="Cros-Aarteil S."/>
            <person name="Calhoun S."/>
            <person name="Haridas S."/>
            <person name="Kuo A."/>
            <person name="Mondo S."/>
            <person name="Pangilinan J."/>
            <person name="Riley R."/>
            <person name="Labutti K."/>
            <person name="Andreopoulos B."/>
            <person name="Lipzen A."/>
            <person name="Chen C."/>
            <person name="Yanf M."/>
            <person name="Daum C."/>
            <person name="Ng V."/>
            <person name="Clum A."/>
            <person name="Ohm R."/>
            <person name="Martin F."/>
            <person name="Silar P."/>
            <person name="Natvig D."/>
            <person name="Lalanne C."/>
            <person name="Gautier V."/>
            <person name="Ament-Velasquez S.L."/>
            <person name="Kruys A."/>
            <person name="Hutchinson M.I."/>
            <person name="Powell A.J."/>
            <person name="Barry K."/>
            <person name="Miller A.N."/>
            <person name="Grigoriev I.V."/>
            <person name="Debuchy R."/>
            <person name="Gladieux P."/>
            <person name="Thoren M.H."/>
            <person name="Johannesson H."/>
        </authorList>
    </citation>
    <scope>NUCLEOTIDE SEQUENCE</scope>
    <source>
        <strain evidence="2">CBS 315.58</strain>
    </source>
</reference>
<dbReference type="Proteomes" id="UP001303160">
    <property type="component" value="Unassembled WGS sequence"/>
</dbReference>
<sequence>MSRYDITPEKQASLPRYLFKQATFKPTPVQDVDLTGQTAIITGANSGVGFGISRQLLDLGLSRLILAVRDETKGAAAADKLSLKTDGSKRQSATIEIWKLDLFHYESVMAFAKRAEETLDRLDIIMLNAAMGVPAQRAFHPQTKHDEILQVNYLSTSLLAILLLPVVKKTRANQPAPTRITFTSSEASAWTKYPLGMHTPIFETFDRPDKKVDLADRMFTSKLLGQFLLRELARRVPTGAAIINGASPGMVNDSEFDRDFKKTSIGAIMQRIKPWMGSTSAVAAHMVTHAAVACGEETHGDFLSFQKLVPMAPIIYTSEGERISAQLWKETMEELEFAKVEDIMNSLNTSTTTN</sequence>
<comment type="caution">
    <text evidence="2">The sequence shown here is derived from an EMBL/GenBank/DDBJ whole genome shotgun (WGS) entry which is preliminary data.</text>
</comment>
<organism evidence="2 3">
    <name type="scientific">Triangularia verruculosa</name>
    <dbReference type="NCBI Taxonomy" id="2587418"/>
    <lineage>
        <taxon>Eukaryota</taxon>
        <taxon>Fungi</taxon>
        <taxon>Dikarya</taxon>
        <taxon>Ascomycota</taxon>
        <taxon>Pezizomycotina</taxon>
        <taxon>Sordariomycetes</taxon>
        <taxon>Sordariomycetidae</taxon>
        <taxon>Sordariales</taxon>
        <taxon>Podosporaceae</taxon>
        <taxon>Triangularia</taxon>
    </lineage>
</organism>
<dbReference type="SUPFAM" id="SSF51735">
    <property type="entry name" value="NAD(P)-binding Rossmann-fold domains"/>
    <property type="match status" value="1"/>
</dbReference>
<evidence type="ECO:0000313" key="2">
    <source>
        <dbReference type="EMBL" id="KAK4196479.1"/>
    </source>
</evidence>
<dbReference type="InterPro" id="IPR036291">
    <property type="entry name" value="NAD(P)-bd_dom_sf"/>
</dbReference>
<dbReference type="AlphaFoldDB" id="A0AAN7ARI2"/>
<dbReference type="InterPro" id="IPR002347">
    <property type="entry name" value="SDR_fam"/>
</dbReference>
<dbReference type="EMBL" id="MU863984">
    <property type="protein sequence ID" value="KAK4196479.1"/>
    <property type="molecule type" value="Genomic_DNA"/>
</dbReference>
<dbReference type="PANTHER" id="PTHR43157">
    <property type="entry name" value="PHOSPHATIDYLINOSITOL-GLYCAN BIOSYNTHESIS CLASS F PROTEIN-RELATED"/>
    <property type="match status" value="1"/>
</dbReference>